<dbReference type="InterPro" id="IPR020269">
    <property type="entry name" value="Phage_Mu_Releasin"/>
</dbReference>
<dbReference type="Proteomes" id="UP001297581">
    <property type="component" value="Unassembled WGS sequence"/>
</dbReference>
<reference evidence="2 3" key="1">
    <citation type="submission" date="2022-02" db="EMBL/GenBank/DDBJ databases">
        <title>The genome sequence of Shewanella sp. 3B26.</title>
        <authorList>
            <person name="Du J."/>
        </authorList>
    </citation>
    <scope>NUCLEOTIDE SEQUENCE [LARGE SCALE GENOMIC DNA]</scope>
    <source>
        <strain evidence="2 3">3B26</strain>
    </source>
</reference>
<name>A0AAJ1BJ23_9GAMM</name>
<comment type="caution">
    <text evidence="2">The sequence shown here is derived from an EMBL/GenBank/DDBJ whole genome shotgun (WGS) entry which is preliminary data.</text>
</comment>
<dbReference type="RefSeq" id="WP_240591770.1">
    <property type="nucleotide sequence ID" value="NZ_JAKUDL010000005.1"/>
</dbReference>
<keyword evidence="1" id="KW-0812">Transmembrane</keyword>
<gene>
    <name evidence="2" type="ORF">MJ923_14860</name>
</gene>
<evidence type="ECO:0000256" key="1">
    <source>
        <dbReference type="SAM" id="Phobius"/>
    </source>
</evidence>
<accession>A0AAJ1BJ23</accession>
<keyword evidence="1" id="KW-1133">Transmembrane helix</keyword>
<dbReference type="Pfam" id="PF10805">
    <property type="entry name" value="DUF2730"/>
    <property type="match status" value="1"/>
</dbReference>
<proteinExistence type="predicted"/>
<keyword evidence="3" id="KW-1185">Reference proteome</keyword>
<evidence type="ECO:0000313" key="3">
    <source>
        <dbReference type="Proteomes" id="UP001297581"/>
    </source>
</evidence>
<dbReference type="AlphaFoldDB" id="A0AAJ1BJ23"/>
<organism evidence="2 3">
    <name type="scientific">Shewanella zhuhaiensis</name>
    <dbReference type="NCBI Taxonomy" id="2919576"/>
    <lineage>
        <taxon>Bacteria</taxon>
        <taxon>Pseudomonadati</taxon>
        <taxon>Pseudomonadota</taxon>
        <taxon>Gammaproteobacteria</taxon>
        <taxon>Alteromonadales</taxon>
        <taxon>Shewanellaceae</taxon>
        <taxon>Shewanella</taxon>
    </lineage>
</organism>
<feature type="transmembrane region" description="Helical" evidence="1">
    <location>
        <begin position="6"/>
        <end position="27"/>
    </location>
</feature>
<sequence>MLDWLLKYWSVLAGIGGLLAPFVMAWFTTRFTPRIEHERVVQAVAEIEKRQRETQQQLEGIPTRDELHALDKVLHGLGERLGAMEKGINHVRNSVDMLIENEIKSERRG</sequence>
<protein>
    <submittedName>
        <fullName evidence="2">DUF2730 domain-containing protein</fullName>
    </submittedName>
</protein>
<keyword evidence="1" id="KW-0472">Membrane</keyword>
<evidence type="ECO:0000313" key="2">
    <source>
        <dbReference type="EMBL" id="MCH4295587.1"/>
    </source>
</evidence>
<dbReference type="EMBL" id="JAKUDL010000005">
    <property type="protein sequence ID" value="MCH4295587.1"/>
    <property type="molecule type" value="Genomic_DNA"/>
</dbReference>